<proteinExistence type="predicted"/>
<organism evidence="2 3">
    <name type="scientific">Paenibacillus alvei</name>
    <name type="common">Bacillus alvei</name>
    <dbReference type="NCBI Taxonomy" id="44250"/>
    <lineage>
        <taxon>Bacteria</taxon>
        <taxon>Bacillati</taxon>
        <taxon>Bacillota</taxon>
        <taxon>Bacilli</taxon>
        <taxon>Bacillales</taxon>
        <taxon>Paenibacillaceae</taxon>
        <taxon>Paenibacillus</taxon>
    </lineage>
</organism>
<protein>
    <submittedName>
        <fullName evidence="2">Class I SAM-dependent methyltransferase</fullName>
    </submittedName>
</protein>
<evidence type="ECO:0000313" key="2">
    <source>
        <dbReference type="EMBL" id="NOJ71682.1"/>
    </source>
</evidence>
<gene>
    <name evidence="2" type="ORF">HMI46_14085</name>
</gene>
<sequence>MDIKTYTQSNREAWNEVNPIHQVHNPVNLKEAFLQEGYSTLDPLITELLQDLGLRGKNVAQLCCNNGREVLSLVNLGAQSGTGFDISDHAIQEAKDLADISGLPCSFVRTDVYDVDLTEHAGKYDLIYISIGALPWLPDLYKFFNLTANMLAKDGQLVIYEMHPLLNMLPLEDEPEFEDPLKIAFSYFKTDPWVSTSGIDYVGKTTYEAKTNYSFSHTLASIFNAIIQSGINITEYKEYQHDISNIYAHVEKEQKLPMSFTLVGQKR</sequence>
<dbReference type="CDD" id="cd02440">
    <property type="entry name" value="AdoMet_MTases"/>
    <property type="match status" value="1"/>
</dbReference>
<dbReference type="InterPro" id="IPR041698">
    <property type="entry name" value="Methyltransf_25"/>
</dbReference>
<dbReference type="Proteomes" id="UP000552038">
    <property type="component" value="Unassembled WGS sequence"/>
</dbReference>
<feature type="domain" description="Methyltransferase" evidence="1">
    <location>
        <begin position="59"/>
        <end position="155"/>
    </location>
</feature>
<dbReference type="GO" id="GO:0008168">
    <property type="term" value="F:methyltransferase activity"/>
    <property type="evidence" value="ECO:0007669"/>
    <property type="project" value="UniProtKB-KW"/>
</dbReference>
<dbReference type="SUPFAM" id="SSF53335">
    <property type="entry name" value="S-adenosyl-L-methionine-dependent methyltransferases"/>
    <property type="match status" value="1"/>
</dbReference>
<keyword evidence="2" id="KW-0489">Methyltransferase</keyword>
<accession>A0AAP7A0P6</accession>
<evidence type="ECO:0000259" key="1">
    <source>
        <dbReference type="Pfam" id="PF13649"/>
    </source>
</evidence>
<evidence type="ECO:0000313" key="3">
    <source>
        <dbReference type="Proteomes" id="UP000552038"/>
    </source>
</evidence>
<comment type="caution">
    <text evidence="2">The sequence shown here is derived from an EMBL/GenBank/DDBJ whole genome shotgun (WGS) entry which is preliminary data.</text>
</comment>
<dbReference type="RefSeq" id="WP_171417162.1">
    <property type="nucleotide sequence ID" value="NZ_JABFOR010000016.1"/>
</dbReference>
<dbReference type="AlphaFoldDB" id="A0AAP7A0P6"/>
<reference evidence="2 3" key="1">
    <citation type="submission" date="2020-05" db="EMBL/GenBank/DDBJ databases">
        <title>Whole genome sequencing and identification of novel metabolites from Paenibacillus alvei strain JR949.</title>
        <authorList>
            <person name="Rajendhran J."/>
            <person name="Sree Pranav P."/>
            <person name="Mahalakshmi B."/>
            <person name="Karthikeyan R."/>
        </authorList>
    </citation>
    <scope>NUCLEOTIDE SEQUENCE [LARGE SCALE GENOMIC DNA]</scope>
    <source>
        <strain evidence="2 3">JR949</strain>
    </source>
</reference>
<name>A0AAP7A0P6_PAEAL</name>
<dbReference type="InterPro" id="IPR029063">
    <property type="entry name" value="SAM-dependent_MTases_sf"/>
</dbReference>
<dbReference type="GO" id="GO:0032259">
    <property type="term" value="P:methylation"/>
    <property type="evidence" value="ECO:0007669"/>
    <property type="project" value="UniProtKB-KW"/>
</dbReference>
<keyword evidence="2" id="KW-0808">Transferase</keyword>
<dbReference type="EMBL" id="JABFOR010000016">
    <property type="protein sequence ID" value="NOJ71682.1"/>
    <property type="molecule type" value="Genomic_DNA"/>
</dbReference>
<dbReference type="Pfam" id="PF13649">
    <property type="entry name" value="Methyltransf_25"/>
    <property type="match status" value="1"/>
</dbReference>
<dbReference type="Gene3D" id="3.40.50.150">
    <property type="entry name" value="Vaccinia Virus protein VP39"/>
    <property type="match status" value="1"/>
</dbReference>